<proteinExistence type="predicted"/>
<feature type="transmembrane region" description="Helical" evidence="1">
    <location>
        <begin position="470"/>
        <end position="489"/>
    </location>
</feature>
<sequence>MISLHQAEVGCQVSMVAATLDGLGGEALRADHMSIAGSLLMRELKSTGRLYLHGVYVLCHWDMTDARVSSNSSRQWTLVGDRGKIDGDLTLDGAQFSAGVNFTRVSVVGDIRLVRTNVQAAFNGTALQFASSAVGGNFDASEVLLQGTLDTSLSAVGHSFVLADANISRDGERSLLSPRISVHGDVVLERLSARGTVDLLGAEIRGSLRAADSKLTATPLQRASLGSVMDRANGGHWRGSSIRMSNATVAGDFDARSSHLLGLLEAADARVAGDLIFELATLGGDAPAGLDARNLEARHLDLRFESEVVGDVILAGARLHRLTDASKSWPAAGKVDVQNMHYELLSGELDAGGRLRWLERVSSPYAPQPYRQLARTLRQSGQFEQARGVDRARLRARHKQGPLHVRAWGWLQDLTVGYGFLPSRALMTLAVLYALGVTYFTFATDGCAALRTDSGLCPTVENASPTWNPFVYTLGALVPFLGLSVYNTWQPEGADSVVTALLIVGGLILTTTIVAAVSRGLMPDRDDR</sequence>
<evidence type="ECO:0000256" key="1">
    <source>
        <dbReference type="SAM" id="Phobius"/>
    </source>
</evidence>
<keyword evidence="1" id="KW-0472">Membrane</keyword>
<protein>
    <submittedName>
        <fullName evidence="2">Uncharacterized protein</fullName>
    </submittedName>
</protein>
<dbReference type="RefSeq" id="WP_171202525.1">
    <property type="nucleotide sequence ID" value="NZ_BAAANP010000004.1"/>
</dbReference>
<name>A0A849BJ94_9ACTN</name>
<feature type="transmembrane region" description="Helical" evidence="1">
    <location>
        <begin position="430"/>
        <end position="450"/>
    </location>
</feature>
<comment type="caution">
    <text evidence="2">The sequence shown here is derived from an EMBL/GenBank/DDBJ whole genome shotgun (WGS) entry which is preliminary data.</text>
</comment>
<keyword evidence="3" id="KW-1185">Reference proteome</keyword>
<gene>
    <name evidence="2" type="ORF">HLB09_06190</name>
</gene>
<evidence type="ECO:0000313" key="3">
    <source>
        <dbReference type="Proteomes" id="UP000555552"/>
    </source>
</evidence>
<keyword evidence="1" id="KW-1133">Transmembrane helix</keyword>
<dbReference type="AlphaFoldDB" id="A0A849BJ94"/>
<keyword evidence="1" id="KW-0812">Transmembrane</keyword>
<reference evidence="2 3" key="1">
    <citation type="submission" date="2020-05" db="EMBL/GenBank/DDBJ databases">
        <title>MicrobeNet Type strains.</title>
        <authorList>
            <person name="Nicholson A.C."/>
        </authorList>
    </citation>
    <scope>NUCLEOTIDE SEQUENCE [LARGE SCALE GENOMIC DNA]</scope>
    <source>
        <strain evidence="2 3">JCM 14547</strain>
    </source>
</reference>
<dbReference type="Proteomes" id="UP000555552">
    <property type="component" value="Unassembled WGS sequence"/>
</dbReference>
<evidence type="ECO:0000313" key="2">
    <source>
        <dbReference type="EMBL" id="NNH22691.1"/>
    </source>
</evidence>
<dbReference type="EMBL" id="JABEMA010000060">
    <property type="protein sequence ID" value="NNH22691.1"/>
    <property type="molecule type" value="Genomic_DNA"/>
</dbReference>
<feature type="transmembrane region" description="Helical" evidence="1">
    <location>
        <begin position="501"/>
        <end position="522"/>
    </location>
</feature>
<accession>A0A849BJ94</accession>
<organism evidence="2 3">
    <name type="scientific">Pseudokineococcus marinus</name>
    <dbReference type="NCBI Taxonomy" id="351215"/>
    <lineage>
        <taxon>Bacteria</taxon>
        <taxon>Bacillati</taxon>
        <taxon>Actinomycetota</taxon>
        <taxon>Actinomycetes</taxon>
        <taxon>Kineosporiales</taxon>
        <taxon>Kineosporiaceae</taxon>
        <taxon>Pseudokineococcus</taxon>
    </lineage>
</organism>